<dbReference type="EMBL" id="JASCZI010060419">
    <property type="protein sequence ID" value="MED6130578.1"/>
    <property type="molecule type" value="Genomic_DNA"/>
</dbReference>
<feature type="compositionally biased region" description="Polar residues" evidence="1">
    <location>
        <begin position="163"/>
        <end position="178"/>
    </location>
</feature>
<proteinExistence type="predicted"/>
<organism evidence="2 3">
    <name type="scientific">Stylosanthes scabra</name>
    <dbReference type="NCBI Taxonomy" id="79078"/>
    <lineage>
        <taxon>Eukaryota</taxon>
        <taxon>Viridiplantae</taxon>
        <taxon>Streptophyta</taxon>
        <taxon>Embryophyta</taxon>
        <taxon>Tracheophyta</taxon>
        <taxon>Spermatophyta</taxon>
        <taxon>Magnoliopsida</taxon>
        <taxon>eudicotyledons</taxon>
        <taxon>Gunneridae</taxon>
        <taxon>Pentapetalae</taxon>
        <taxon>rosids</taxon>
        <taxon>fabids</taxon>
        <taxon>Fabales</taxon>
        <taxon>Fabaceae</taxon>
        <taxon>Papilionoideae</taxon>
        <taxon>50 kb inversion clade</taxon>
        <taxon>dalbergioids sensu lato</taxon>
        <taxon>Dalbergieae</taxon>
        <taxon>Pterocarpus clade</taxon>
        <taxon>Stylosanthes</taxon>
    </lineage>
</organism>
<evidence type="ECO:0000313" key="3">
    <source>
        <dbReference type="Proteomes" id="UP001341840"/>
    </source>
</evidence>
<protein>
    <submittedName>
        <fullName evidence="2">Uncharacterized protein</fullName>
    </submittedName>
</protein>
<name>A0ABU6S3F3_9FABA</name>
<evidence type="ECO:0000256" key="1">
    <source>
        <dbReference type="SAM" id="MobiDB-lite"/>
    </source>
</evidence>
<feature type="compositionally biased region" description="Basic and acidic residues" evidence="1">
    <location>
        <begin position="179"/>
        <end position="192"/>
    </location>
</feature>
<keyword evidence="3" id="KW-1185">Reference proteome</keyword>
<dbReference type="Proteomes" id="UP001341840">
    <property type="component" value="Unassembled WGS sequence"/>
</dbReference>
<evidence type="ECO:0000313" key="2">
    <source>
        <dbReference type="EMBL" id="MED6130578.1"/>
    </source>
</evidence>
<reference evidence="2 3" key="1">
    <citation type="journal article" date="2023" name="Plants (Basel)">
        <title>Bridging the Gap: Combining Genomics and Transcriptomics Approaches to Understand Stylosanthes scabra, an Orphan Legume from the Brazilian Caatinga.</title>
        <authorList>
            <person name="Ferreira-Neto J.R.C."/>
            <person name="da Silva M.D."/>
            <person name="Binneck E."/>
            <person name="de Melo N.F."/>
            <person name="da Silva R.H."/>
            <person name="de Melo A.L.T.M."/>
            <person name="Pandolfi V."/>
            <person name="Bustamante F.O."/>
            <person name="Brasileiro-Vidal A.C."/>
            <person name="Benko-Iseppon A.M."/>
        </authorList>
    </citation>
    <scope>NUCLEOTIDE SEQUENCE [LARGE SCALE GENOMIC DNA]</scope>
    <source>
        <tissue evidence="2">Leaves</tissue>
    </source>
</reference>
<sequence>MKFNTRTYNLYALIVIAMVTLTRSAQRKIHLKWFLNSNLRRSQHLQPGQWKKTFKFGKSNDVLKDDTQVHQFDAARNDEDKEGNWTKITGKLKTKQGEQARKPKHTFASKLNKGKVQEATANSVKKKTGQVGTRLQTLSSQANTPSKFAIRKRQRSSSAQSSPELRQISSVHASSSGTKNEEPIKEEVRKETPLVNEVSPQSLT</sequence>
<feature type="compositionally biased region" description="Polar residues" evidence="1">
    <location>
        <begin position="130"/>
        <end position="146"/>
    </location>
</feature>
<feature type="region of interest" description="Disordered" evidence="1">
    <location>
        <begin position="93"/>
        <end position="204"/>
    </location>
</feature>
<comment type="caution">
    <text evidence="2">The sequence shown here is derived from an EMBL/GenBank/DDBJ whole genome shotgun (WGS) entry which is preliminary data.</text>
</comment>
<accession>A0ABU6S3F3</accession>
<gene>
    <name evidence="2" type="ORF">PIB30_002172</name>
</gene>